<reference evidence="9 10" key="1">
    <citation type="submission" date="2016-05" db="EMBL/GenBank/DDBJ databases">
        <authorList>
            <person name="Lavstsen T."/>
            <person name="Jespersen J.S."/>
        </authorList>
    </citation>
    <scope>NUCLEOTIDE SEQUENCE [LARGE SCALE GENOMIC DNA]</scope>
    <source>
        <strain evidence="9 10">B7-9</strain>
    </source>
</reference>
<keyword evidence="3" id="KW-0479">Metal-binding</keyword>
<dbReference type="InterPro" id="IPR046778">
    <property type="entry name" value="UPF0758_N"/>
</dbReference>
<dbReference type="NCBIfam" id="TIGR00608">
    <property type="entry name" value="radc"/>
    <property type="match status" value="1"/>
</dbReference>
<dbReference type="AlphaFoldDB" id="A0A2H3KMP2"/>
<proteinExistence type="inferred from homology"/>
<keyword evidence="5" id="KW-0862">Zinc</keyword>
<dbReference type="GO" id="GO:0006508">
    <property type="term" value="P:proteolysis"/>
    <property type="evidence" value="ECO:0007669"/>
    <property type="project" value="UniProtKB-KW"/>
</dbReference>
<comment type="similarity">
    <text evidence="1 7">Belongs to the UPF0758 family.</text>
</comment>
<dbReference type="InterPro" id="IPR037518">
    <property type="entry name" value="MPN"/>
</dbReference>
<evidence type="ECO:0000256" key="7">
    <source>
        <dbReference type="RuleBase" id="RU003797"/>
    </source>
</evidence>
<evidence type="ECO:0000256" key="1">
    <source>
        <dbReference type="ARBA" id="ARBA00010243"/>
    </source>
</evidence>
<name>A0A2H3KMP2_9CHLR</name>
<gene>
    <name evidence="9" type="ORF">A9Q02_14625</name>
</gene>
<dbReference type="EMBL" id="LYXE01000091">
    <property type="protein sequence ID" value="PDV98618.1"/>
    <property type="molecule type" value="Genomic_DNA"/>
</dbReference>
<evidence type="ECO:0000256" key="4">
    <source>
        <dbReference type="ARBA" id="ARBA00022801"/>
    </source>
</evidence>
<dbReference type="PANTHER" id="PTHR30471">
    <property type="entry name" value="DNA REPAIR PROTEIN RADC"/>
    <property type="match status" value="1"/>
</dbReference>
<dbReference type="Gene3D" id="3.40.140.10">
    <property type="entry name" value="Cytidine Deaminase, domain 2"/>
    <property type="match status" value="1"/>
</dbReference>
<dbReference type="Pfam" id="PF20582">
    <property type="entry name" value="UPF0758_N"/>
    <property type="match status" value="1"/>
</dbReference>
<dbReference type="PROSITE" id="PS50249">
    <property type="entry name" value="MPN"/>
    <property type="match status" value="1"/>
</dbReference>
<dbReference type="InterPro" id="IPR020891">
    <property type="entry name" value="UPF0758_CS"/>
</dbReference>
<dbReference type="InterPro" id="IPR025657">
    <property type="entry name" value="RadC_JAB"/>
</dbReference>
<sequence length="232" mass="25754">MDQYRLRMKELPQTDQPRERLAQLGPTALSDAELLAILLRVGIPGFNVLQLAQQTLVECEGWPGLLRIEYNDLCQRRGFGAAKAATVKASLEIGRRLLLTGPDTRFQIKSPADAASLLMLEMSHLDQEHLRAVLLDTKNRVQQITTIYIGSVNSAMIRVGEVFKEAIRRNSAALILAHNHPSGDPSPSPEDILVTRQIVEAGKLLDCEVLDHLVIGRGRYVSMRERGLGFPT</sequence>
<evidence type="ECO:0000256" key="2">
    <source>
        <dbReference type="ARBA" id="ARBA00022670"/>
    </source>
</evidence>
<keyword evidence="6" id="KW-0482">Metalloprotease</keyword>
<dbReference type="PROSITE" id="PS01302">
    <property type="entry name" value="UPF0758"/>
    <property type="match status" value="1"/>
</dbReference>
<dbReference type="Pfam" id="PF04002">
    <property type="entry name" value="RadC"/>
    <property type="match status" value="1"/>
</dbReference>
<accession>A0A2H3KMP2</accession>
<dbReference type="GO" id="GO:0008237">
    <property type="term" value="F:metallopeptidase activity"/>
    <property type="evidence" value="ECO:0007669"/>
    <property type="project" value="UniProtKB-KW"/>
</dbReference>
<dbReference type="GO" id="GO:0046872">
    <property type="term" value="F:metal ion binding"/>
    <property type="evidence" value="ECO:0007669"/>
    <property type="project" value="UniProtKB-KW"/>
</dbReference>
<evidence type="ECO:0000256" key="6">
    <source>
        <dbReference type="ARBA" id="ARBA00023049"/>
    </source>
</evidence>
<evidence type="ECO:0000259" key="8">
    <source>
        <dbReference type="PROSITE" id="PS50249"/>
    </source>
</evidence>
<keyword evidence="2" id="KW-0645">Protease</keyword>
<dbReference type="NCBIfam" id="NF000642">
    <property type="entry name" value="PRK00024.1"/>
    <property type="match status" value="1"/>
</dbReference>
<keyword evidence="4" id="KW-0378">Hydrolase</keyword>
<dbReference type="OrthoDB" id="9804482at2"/>
<dbReference type="RefSeq" id="WP_097653355.1">
    <property type="nucleotide sequence ID" value="NZ_LYXE01000091.1"/>
</dbReference>
<dbReference type="InterPro" id="IPR001405">
    <property type="entry name" value="UPF0758"/>
</dbReference>
<evidence type="ECO:0000256" key="3">
    <source>
        <dbReference type="ARBA" id="ARBA00022723"/>
    </source>
</evidence>
<protein>
    <recommendedName>
        <fullName evidence="8">MPN domain-containing protein</fullName>
    </recommendedName>
</protein>
<evidence type="ECO:0000313" key="10">
    <source>
        <dbReference type="Proteomes" id="UP000220922"/>
    </source>
</evidence>
<dbReference type="Proteomes" id="UP000220922">
    <property type="component" value="Unassembled WGS sequence"/>
</dbReference>
<comment type="caution">
    <text evidence="9">The sequence shown here is derived from an EMBL/GenBank/DDBJ whole genome shotgun (WGS) entry which is preliminary data.</text>
</comment>
<organism evidence="9 10">
    <name type="scientific">Candidatus Chloroploca asiatica</name>
    <dbReference type="NCBI Taxonomy" id="1506545"/>
    <lineage>
        <taxon>Bacteria</taxon>
        <taxon>Bacillati</taxon>
        <taxon>Chloroflexota</taxon>
        <taxon>Chloroflexia</taxon>
        <taxon>Chloroflexales</taxon>
        <taxon>Chloroflexineae</taxon>
        <taxon>Oscillochloridaceae</taxon>
        <taxon>Candidatus Chloroploca</taxon>
    </lineage>
</organism>
<evidence type="ECO:0000313" key="9">
    <source>
        <dbReference type="EMBL" id="PDV98618.1"/>
    </source>
</evidence>
<dbReference type="CDD" id="cd08071">
    <property type="entry name" value="MPN_DUF2466"/>
    <property type="match status" value="1"/>
</dbReference>
<keyword evidence="10" id="KW-1185">Reference proteome</keyword>
<feature type="domain" description="MPN" evidence="8">
    <location>
        <begin position="107"/>
        <end position="229"/>
    </location>
</feature>
<dbReference type="PANTHER" id="PTHR30471:SF3">
    <property type="entry name" value="UPF0758 PROTEIN YEES-RELATED"/>
    <property type="match status" value="1"/>
</dbReference>
<evidence type="ECO:0000256" key="5">
    <source>
        <dbReference type="ARBA" id="ARBA00022833"/>
    </source>
</evidence>